<gene>
    <name evidence="1" type="ORF">HNR75_002775</name>
</gene>
<proteinExistence type="predicted"/>
<evidence type="ECO:0000313" key="1">
    <source>
        <dbReference type="EMBL" id="MBB6056828.1"/>
    </source>
</evidence>
<dbReference type="PRINTS" id="PR00394">
    <property type="entry name" value="RHSPROTEIN"/>
</dbReference>
<sequence length="251" mass="28032">MQERSANSQAGMELVNAHGKRELSIGSQPRFGYAGMFRHEPTGLNLTLYRAYNPLTGRWLSRDPIGENGGLNVYGYVGNDPLGSVDPLGLLVNVTLDKSSGVITVQDNNTRQSVSAYGFTGSHNPSAFDPEPWKEIPLPNGTYWLTQNIGPAKDAHADWYSVLEQKSNVDDSFYDNGKLRHGARFHNGGFIWGCLTVDKYRDEDNKNWNLIKQLISNTHVGEIQYNPGKRWYQISEQPSVPIILYGTVTVK</sequence>
<dbReference type="RefSeq" id="WP_188027548.1">
    <property type="nucleotide sequence ID" value="NZ_JACHGR010000010.1"/>
</dbReference>
<keyword evidence="2" id="KW-1185">Reference proteome</keyword>
<dbReference type="Gene3D" id="2.180.10.10">
    <property type="entry name" value="RHS repeat-associated core"/>
    <property type="match status" value="1"/>
</dbReference>
<dbReference type="AlphaFoldDB" id="A0A841GCD4"/>
<dbReference type="EMBL" id="JACHGR010000010">
    <property type="protein sequence ID" value="MBB6056828.1"/>
    <property type="molecule type" value="Genomic_DNA"/>
</dbReference>
<dbReference type="InterPro" id="IPR050708">
    <property type="entry name" value="T6SS_VgrG/RHS"/>
</dbReference>
<name>A0A841GCD4_9GAMM</name>
<accession>A0A841GCD4</accession>
<dbReference type="InterPro" id="IPR022385">
    <property type="entry name" value="Rhs_assc_core"/>
</dbReference>
<dbReference type="Proteomes" id="UP000585721">
    <property type="component" value="Unassembled WGS sequence"/>
</dbReference>
<reference evidence="1 2" key="1">
    <citation type="submission" date="2020-08" db="EMBL/GenBank/DDBJ databases">
        <title>Genomic Encyclopedia of Type Strains, Phase IV (KMG-IV): sequencing the most valuable type-strain genomes for metagenomic binning, comparative biology and taxonomic classification.</title>
        <authorList>
            <person name="Goeker M."/>
        </authorList>
    </citation>
    <scope>NUCLEOTIDE SEQUENCE [LARGE SCALE GENOMIC DNA]</scope>
    <source>
        <strain evidence="1 2">DSM 22975</strain>
    </source>
</reference>
<dbReference type="PANTHER" id="PTHR32305">
    <property type="match status" value="1"/>
</dbReference>
<protein>
    <submittedName>
        <fullName evidence="1">RHS repeat-associated protein</fullName>
    </submittedName>
</protein>
<comment type="caution">
    <text evidence="1">The sequence shown here is derived from an EMBL/GenBank/DDBJ whole genome shotgun (WGS) entry which is preliminary data.</text>
</comment>
<evidence type="ECO:0000313" key="2">
    <source>
        <dbReference type="Proteomes" id="UP000585721"/>
    </source>
</evidence>
<dbReference type="PANTHER" id="PTHR32305:SF15">
    <property type="entry name" value="PROTEIN RHSA-RELATED"/>
    <property type="match status" value="1"/>
</dbReference>
<organism evidence="1 2">
    <name type="scientific">Tolumonas osonensis</name>
    <dbReference type="NCBI Taxonomy" id="675874"/>
    <lineage>
        <taxon>Bacteria</taxon>
        <taxon>Pseudomonadati</taxon>
        <taxon>Pseudomonadota</taxon>
        <taxon>Gammaproteobacteria</taxon>
        <taxon>Aeromonadales</taxon>
        <taxon>Aeromonadaceae</taxon>
        <taxon>Tolumonas</taxon>
    </lineage>
</organism>
<dbReference type="NCBIfam" id="TIGR03696">
    <property type="entry name" value="Rhs_assc_core"/>
    <property type="match status" value="1"/>
</dbReference>